<dbReference type="InterPro" id="IPR037171">
    <property type="entry name" value="NagB/RpiA_transferase-like"/>
</dbReference>
<dbReference type="RefSeq" id="WP_196941401.1">
    <property type="nucleotide sequence ID" value="NZ_MU158693.1"/>
</dbReference>
<dbReference type="Pfam" id="PF00455">
    <property type="entry name" value="DeoRC"/>
    <property type="match status" value="1"/>
</dbReference>
<dbReference type="InterPro" id="IPR014036">
    <property type="entry name" value="DeoR-like_C"/>
</dbReference>
<evidence type="ECO:0000256" key="3">
    <source>
        <dbReference type="ARBA" id="ARBA00023163"/>
    </source>
</evidence>
<evidence type="ECO:0000313" key="5">
    <source>
        <dbReference type="EMBL" id="MBE8723268.1"/>
    </source>
</evidence>
<dbReference type="PROSITE" id="PS51000">
    <property type="entry name" value="HTH_DEOR_2"/>
    <property type="match status" value="1"/>
</dbReference>
<proteinExistence type="predicted"/>
<protein>
    <submittedName>
        <fullName evidence="5">DeoR/GlpR transcriptional regulator</fullName>
    </submittedName>
</protein>
<dbReference type="InterPro" id="IPR036388">
    <property type="entry name" value="WH-like_DNA-bd_sf"/>
</dbReference>
<dbReference type="Gene3D" id="1.10.10.10">
    <property type="entry name" value="Winged helix-like DNA-binding domain superfamily/Winged helix DNA-binding domain"/>
    <property type="match status" value="1"/>
</dbReference>
<dbReference type="SUPFAM" id="SSF46785">
    <property type="entry name" value="Winged helix' DNA-binding domain"/>
    <property type="match status" value="1"/>
</dbReference>
<dbReference type="PANTHER" id="PTHR30363">
    <property type="entry name" value="HTH-TYPE TRANSCRIPTIONAL REGULATOR SRLR-RELATED"/>
    <property type="match status" value="1"/>
</dbReference>
<dbReference type="NCBIfam" id="NF040755">
    <property type="entry name" value="AgaR"/>
    <property type="match status" value="1"/>
</dbReference>
<evidence type="ECO:0000313" key="6">
    <source>
        <dbReference type="Proteomes" id="UP000618319"/>
    </source>
</evidence>
<dbReference type="InterPro" id="IPR047779">
    <property type="entry name" value="AgaR-like"/>
</dbReference>
<dbReference type="PROSITE" id="PS00894">
    <property type="entry name" value="HTH_DEOR_1"/>
    <property type="match status" value="1"/>
</dbReference>
<reference evidence="5 6" key="1">
    <citation type="submission" date="2018-02" db="EMBL/GenBank/DDBJ databases">
        <title>Sphingobacterium KA21.</title>
        <authorList>
            <person name="Vasarhelyi B.M."/>
            <person name="Deshmukh S."/>
            <person name="Balint B."/>
            <person name="Kukolya J."/>
        </authorList>
    </citation>
    <scope>NUCLEOTIDE SEQUENCE [LARGE SCALE GENOMIC DNA]</scope>
    <source>
        <strain evidence="5 6">Ka21</strain>
    </source>
</reference>
<dbReference type="PANTHER" id="PTHR30363:SF44">
    <property type="entry name" value="AGA OPERON TRANSCRIPTIONAL REPRESSOR-RELATED"/>
    <property type="match status" value="1"/>
</dbReference>
<keyword evidence="3" id="KW-0804">Transcription</keyword>
<dbReference type="EMBL" id="PSKQ01000027">
    <property type="protein sequence ID" value="MBE8723268.1"/>
    <property type="molecule type" value="Genomic_DNA"/>
</dbReference>
<dbReference type="InterPro" id="IPR001034">
    <property type="entry name" value="DeoR_HTH"/>
</dbReference>
<organism evidence="5 6">
    <name type="scientific">Sphingobacterium pedocola</name>
    <dbReference type="NCBI Taxonomy" id="2082722"/>
    <lineage>
        <taxon>Bacteria</taxon>
        <taxon>Pseudomonadati</taxon>
        <taxon>Bacteroidota</taxon>
        <taxon>Sphingobacteriia</taxon>
        <taxon>Sphingobacteriales</taxon>
        <taxon>Sphingobacteriaceae</taxon>
        <taxon>Sphingobacterium</taxon>
    </lineage>
</organism>
<feature type="domain" description="HTH deoR-type" evidence="4">
    <location>
        <begin position="9"/>
        <end position="64"/>
    </location>
</feature>
<dbReference type="Pfam" id="PF08220">
    <property type="entry name" value="HTH_DeoR"/>
    <property type="match status" value="1"/>
</dbReference>
<evidence type="ECO:0000259" key="4">
    <source>
        <dbReference type="PROSITE" id="PS51000"/>
    </source>
</evidence>
<sequence>MTTTNKSTTVQRRVHILEQLNKDGQVNVSALSKELNVTEVTIRNDLTRLEQKKMLIRARGGAIKIERVGTDFHLSDKNKHRYEQKSCIGKAAAALIEDGDTVIFDSGTTTSELTKQLDNKTITVITNALNVITQLAESENVTVIVPGGFLRKKSLSLVGGAAEDSLKNYFCDKLFLAVDGISADFGLSTPNVEEAHLNRVMISISQKVIVVTDSSKFNKRSLAFIANINEIDTIITDSGIPDEERIKLENAGIEVIITDPS</sequence>
<accession>A0ABR9TD30</accession>
<evidence type="ECO:0000256" key="1">
    <source>
        <dbReference type="ARBA" id="ARBA00023015"/>
    </source>
</evidence>
<gene>
    <name evidence="5" type="ORF">C4F40_21325</name>
</gene>
<keyword evidence="6" id="KW-1185">Reference proteome</keyword>
<dbReference type="Gene3D" id="3.40.50.1360">
    <property type="match status" value="1"/>
</dbReference>
<keyword evidence="1" id="KW-0805">Transcription regulation</keyword>
<dbReference type="InterPro" id="IPR036390">
    <property type="entry name" value="WH_DNA-bd_sf"/>
</dbReference>
<dbReference type="SUPFAM" id="SSF100950">
    <property type="entry name" value="NagB/RpiA/CoA transferase-like"/>
    <property type="match status" value="1"/>
</dbReference>
<dbReference type="InterPro" id="IPR018356">
    <property type="entry name" value="Tscrpt_reg_HTH_DeoR_CS"/>
</dbReference>
<keyword evidence="2" id="KW-0238">DNA-binding</keyword>
<dbReference type="InterPro" id="IPR050313">
    <property type="entry name" value="Carb_Metab_HTH_regulators"/>
</dbReference>
<evidence type="ECO:0000256" key="2">
    <source>
        <dbReference type="ARBA" id="ARBA00023125"/>
    </source>
</evidence>
<comment type="caution">
    <text evidence="5">The sequence shown here is derived from an EMBL/GenBank/DDBJ whole genome shotgun (WGS) entry which is preliminary data.</text>
</comment>
<name>A0ABR9TD30_9SPHI</name>
<dbReference type="SMART" id="SM01134">
    <property type="entry name" value="DeoRC"/>
    <property type="match status" value="1"/>
</dbReference>
<dbReference type="Proteomes" id="UP000618319">
    <property type="component" value="Unassembled WGS sequence"/>
</dbReference>
<dbReference type="SMART" id="SM00420">
    <property type="entry name" value="HTH_DEOR"/>
    <property type="match status" value="1"/>
</dbReference>